<name>A0AA40X3L3_9GAMM</name>
<evidence type="ECO:0000259" key="1">
    <source>
        <dbReference type="Pfam" id="PF00534"/>
    </source>
</evidence>
<protein>
    <submittedName>
        <fullName evidence="4">Glycosyltransferase family 1 protein</fullName>
    </submittedName>
    <submittedName>
        <fullName evidence="3">Glycosyltransferase family 4 protein</fullName>
    </submittedName>
</protein>
<evidence type="ECO:0000313" key="5">
    <source>
        <dbReference type="Proteomes" id="UP000192722"/>
    </source>
</evidence>
<dbReference type="Proteomes" id="UP000705283">
    <property type="component" value="Unassembled WGS sequence"/>
</dbReference>
<dbReference type="Pfam" id="PF13477">
    <property type="entry name" value="Glyco_trans_4_2"/>
    <property type="match status" value="1"/>
</dbReference>
<accession>A0AA40X3L3</accession>
<reference evidence="3" key="4">
    <citation type="submission" date="2022-09" db="EMBL/GenBank/DDBJ databases">
        <title>Rouxiella aceris sp. nov., isolated from tree sap and emended description of the genus Rhouxiella.</title>
        <authorList>
            <person name="Kim I.S."/>
        </authorList>
    </citation>
    <scope>NUCLEOTIDE SEQUENCE</scope>
    <source>
        <strain evidence="3">SAP-2</strain>
    </source>
</reference>
<dbReference type="Proteomes" id="UP000192722">
    <property type="component" value="Unassembled WGS sequence"/>
</dbReference>
<gene>
    <name evidence="4" type="ORF">BS639_19005</name>
    <name evidence="3" type="ORF">ITX54_15520</name>
</gene>
<reference evidence="4 5" key="2">
    <citation type="journal article" date="2017" name="Int. J. Syst. Evol. Microbiol.">
        <title>Rouxiella badensis sp. nov. and Rouxiella silvae sp. nov. isolated from peat bog soil in Germany and emendation of the genus description.</title>
        <authorList>
            <person name="Le Fleche-Mateos A."/>
            <person name="Kugler J.H."/>
            <person name="Hansen S.H."/>
            <person name="Syldatk C."/>
            <person name="Hausmann R."/>
            <person name="Lomprez F."/>
            <person name="Vandenbogaert M."/>
            <person name="Manuguerra J.C."/>
            <person name="Grimont P.A."/>
        </authorList>
    </citation>
    <scope>NUCLEOTIDE SEQUENCE [LARGE SCALE GENOMIC DNA]</scope>
    <source>
        <strain evidence="4 5">213</strain>
    </source>
</reference>
<dbReference type="RefSeq" id="WP_084984047.1">
    <property type="nucleotide sequence ID" value="NZ_CBCSCF010000001.1"/>
</dbReference>
<evidence type="ECO:0000313" key="4">
    <source>
        <dbReference type="EMBL" id="ORJ19677.1"/>
    </source>
</evidence>
<dbReference type="EMBL" id="MRWD01000052">
    <property type="protein sequence ID" value="ORJ19677.1"/>
    <property type="molecule type" value="Genomic_DNA"/>
</dbReference>
<proteinExistence type="predicted"/>
<keyword evidence="5" id="KW-1185">Reference proteome</keyword>
<evidence type="ECO:0000259" key="2">
    <source>
        <dbReference type="Pfam" id="PF13477"/>
    </source>
</evidence>
<dbReference type="AlphaFoldDB" id="A0AA40X3L3"/>
<reference evidence="4" key="1">
    <citation type="submission" date="2016-12" db="EMBL/GenBank/DDBJ databases">
        <authorList>
            <person name="Le Fleche-Mateos A."/>
        </authorList>
    </citation>
    <scope>NUCLEOTIDE SEQUENCE</scope>
    <source>
        <strain evidence="4">213</strain>
    </source>
</reference>
<organism evidence="3 6">
    <name type="scientific">Rouxiella silvae</name>
    <dbReference type="NCBI Taxonomy" id="1646373"/>
    <lineage>
        <taxon>Bacteria</taxon>
        <taxon>Pseudomonadati</taxon>
        <taxon>Pseudomonadota</taxon>
        <taxon>Gammaproteobacteria</taxon>
        <taxon>Enterobacterales</taxon>
        <taxon>Yersiniaceae</taxon>
        <taxon>Rouxiella</taxon>
    </lineage>
</organism>
<dbReference type="InterPro" id="IPR028098">
    <property type="entry name" value="Glyco_trans_4-like_N"/>
</dbReference>
<dbReference type="GO" id="GO:1901135">
    <property type="term" value="P:carbohydrate derivative metabolic process"/>
    <property type="evidence" value="ECO:0007669"/>
    <property type="project" value="UniProtKB-ARBA"/>
</dbReference>
<reference evidence="3" key="3">
    <citation type="submission" date="2020-11" db="EMBL/GenBank/DDBJ databases">
        <authorList>
            <person name="Lee S.D."/>
        </authorList>
    </citation>
    <scope>NUCLEOTIDE SEQUENCE</scope>
    <source>
        <strain evidence="3">SAP-2</strain>
    </source>
</reference>
<comment type="caution">
    <text evidence="3">The sequence shown here is derived from an EMBL/GenBank/DDBJ whole genome shotgun (WGS) entry which is preliminary data.</text>
</comment>
<evidence type="ECO:0000313" key="3">
    <source>
        <dbReference type="EMBL" id="MBF6638073.1"/>
    </source>
</evidence>
<feature type="domain" description="Glycosyltransferase subfamily 4-like N-terminal" evidence="2">
    <location>
        <begin position="3"/>
        <end position="133"/>
    </location>
</feature>
<dbReference type="GO" id="GO:0016757">
    <property type="term" value="F:glycosyltransferase activity"/>
    <property type="evidence" value="ECO:0007669"/>
    <property type="project" value="InterPro"/>
</dbReference>
<dbReference type="PANTHER" id="PTHR12526">
    <property type="entry name" value="GLYCOSYLTRANSFERASE"/>
    <property type="match status" value="1"/>
</dbReference>
<dbReference type="SUPFAM" id="SSF53756">
    <property type="entry name" value="UDP-Glycosyltransferase/glycogen phosphorylase"/>
    <property type="match status" value="1"/>
</dbReference>
<dbReference type="PANTHER" id="PTHR12526:SF638">
    <property type="entry name" value="SPORE COAT PROTEIN SA"/>
    <property type="match status" value="1"/>
</dbReference>
<evidence type="ECO:0000313" key="6">
    <source>
        <dbReference type="Proteomes" id="UP000705283"/>
    </source>
</evidence>
<feature type="domain" description="Glycosyl transferase family 1" evidence="1">
    <location>
        <begin position="188"/>
        <end position="347"/>
    </location>
</feature>
<dbReference type="EMBL" id="JADMKS010000006">
    <property type="protein sequence ID" value="MBF6638073.1"/>
    <property type="molecule type" value="Genomic_DNA"/>
</dbReference>
<sequence length="376" mass="42005">MKKVCYIINSDWYFELHWIERALAAKMAGYEVHVICHFEGEDVKSRLEGQGFICHNSEVAAQSYNPLGFIVTFTKIWAMLKKLNPEILHCITIKSTVTGGIYAKVRSRPVVLSFAGLGRVFDHSKGIHNLLRFCTLAVYRYIAKNKKATLVFEHEFDRDTLLSLTGIDINQTLVIDGAGINTEEYPYSTEPGTTLPVVLFASRMLWSKGLGDLITVKKSLEKSDIHFQLNVAGIISSADADAIPLSTIEQWHQEGSINWLGRSNNVSQLIKEANIVALPSTYSEGVPRILLEAASIGRASLTYDVGGCKSIVHNGENGFLIEKKNLIELENKMKILLLQPDVRHRMGLVGRSLALNKFSSSRVILKTLDLYHRTEA</sequence>
<dbReference type="InterPro" id="IPR001296">
    <property type="entry name" value="Glyco_trans_1"/>
</dbReference>
<dbReference type="CDD" id="cd03808">
    <property type="entry name" value="GT4_CapM-like"/>
    <property type="match status" value="1"/>
</dbReference>
<dbReference type="Gene3D" id="3.40.50.2000">
    <property type="entry name" value="Glycogen Phosphorylase B"/>
    <property type="match status" value="2"/>
</dbReference>
<dbReference type="Pfam" id="PF00534">
    <property type="entry name" value="Glycos_transf_1"/>
    <property type="match status" value="1"/>
</dbReference>